<accession>A0ACC2RUA4</accession>
<organism evidence="1 2">
    <name type="scientific">Entomophthora muscae</name>
    <dbReference type="NCBI Taxonomy" id="34485"/>
    <lineage>
        <taxon>Eukaryota</taxon>
        <taxon>Fungi</taxon>
        <taxon>Fungi incertae sedis</taxon>
        <taxon>Zoopagomycota</taxon>
        <taxon>Entomophthoromycotina</taxon>
        <taxon>Entomophthoromycetes</taxon>
        <taxon>Entomophthorales</taxon>
        <taxon>Entomophthoraceae</taxon>
        <taxon>Entomophthora</taxon>
    </lineage>
</organism>
<name>A0ACC2RUA4_9FUNG</name>
<sequence>MTIPSRTPSNPPNPLGLPSTVVTALLIPTPTLSSGPPRPLVTLAVTGLELASTPLIYYDTFNLTDAAYLREVVSELFNNAHIWHQGMCFNPWEELKAEAKNQFIGNEPDPHHLFN</sequence>
<proteinExistence type="predicted"/>
<dbReference type="EMBL" id="QTSX02006503">
    <property type="protein sequence ID" value="KAJ9053621.1"/>
    <property type="molecule type" value="Genomic_DNA"/>
</dbReference>
<protein>
    <submittedName>
        <fullName evidence="1">Uncharacterized protein</fullName>
    </submittedName>
</protein>
<dbReference type="Proteomes" id="UP001165960">
    <property type="component" value="Unassembled WGS sequence"/>
</dbReference>
<evidence type="ECO:0000313" key="1">
    <source>
        <dbReference type="EMBL" id="KAJ9053621.1"/>
    </source>
</evidence>
<gene>
    <name evidence="1" type="ORF">DSO57_1022528</name>
</gene>
<keyword evidence="2" id="KW-1185">Reference proteome</keyword>
<reference evidence="1" key="1">
    <citation type="submission" date="2022-04" db="EMBL/GenBank/DDBJ databases">
        <title>Genome of the entomopathogenic fungus Entomophthora muscae.</title>
        <authorList>
            <person name="Elya C."/>
            <person name="Lovett B.R."/>
            <person name="Lee E."/>
            <person name="Macias A.M."/>
            <person name="Hajek A.E."/>
            <person name="De Bivort B.L."/>
            <person name="Kasson M.T."/>
            <person name="De Fine Licht H.H."/>
            <person name="Stajich J.E."/>
        </authorList>
    </citation>
    <scope>NUCLEOTIDE SEQUENCE</scope>
    <source>
        <strain evidence="1">Berkeley</strain>
    </source>
</reference>
<evidence type="ECO:0000313" key="2">
    <source>
        <dbReference type="Proteomes" id="UP001165960"/>
    </source>
</evidence>
<comment type="caution">
    <text evidence="1">The sequence shown here is derived from an EMBL/GenBank/DDBJ whole genome shotgun (WGS) entry which is preliminary data.</text>
</comment>